<reference evidence="4" key="2">
    <citation type="submission" date="2023-05" db="EMBL/GenBank/DDBJ databases">
        <authorList>
            <consortium name="Lawrence Berkeley National Laboratory"/>
            <person name="Steindorff A."/>
            <person name="Hensen N."/>
            <person name="Bonometti L."/>
            <person name="Westerberg I."/>
            <person name="Brannstrom I.O."/>
            <person name="Guillou S."/>
            <person name="Cros-Aarteil S."/>
            <person name="Calhoun S."/>
            <person name="Haridas S."/>
            <person name="Kuo A."/>
            <person name="Mondo S."/>
            <person name="Pangilinan J."/>
            <person name="Riley R."/>
            <person name="Labutti K."/>
            <person name="Andreopoulos B."/>
            <person name="Lipzen A."/>
            <person name="Chen C."/>
            <person name="Yanf M."/>
            <person name="Daum C."/>
            <person name="Ng V."/>
            <person name="Clum A."/>
            <person name="Ohm R."/>
            <person name="Martin F."/>
            <person name="Silar P."/>
            <person name="Natvig D."/>
            <person name="Lalanne C."/>
            <person name="Gautier V."/>
            <person name="Ament-Velasquez S.L."/>
            <person name="Kruys A."/>
            <person name="Hutchinson M.I."/>
            <person name="Powell A.J."/>
            <person name="Barry K."/>
            <person name="Miller A.N."/>
            <person name="Grigoriev I.V."/>
            <person name="Debuchy R."/>
            <person name="Gladieux P."/>
            <person name="Thoren M.H."/>
            <person name="Johannesson H."/>
        </authorList>
    </citation>
    <scope>NUCLEOTIDE SEQUENCE</scope>
    <source>
        <strain evidence="4">CBS 990.96</strain>
    </source>
</reference>
<dbReference type="AlphaFoldDB" id="A0AAN7BS24"/>
<reference evidence="4" key="1">
    <citation type="journal article" date="2023" name="Mol. Phylogenet. Evol.">
        <title>Genome-scale phylogeny and comparative genomics of the fungal order Sordariales.</title>
        <authorList>
            <person name="Hensen N."/>
            <person name="Bonometti L."/>
            <person name="Westerberg I."/>
            <person name="Brannstrom I.O."/>
            <person name="Guillou S."/>
            <person name="Cros-Aarteil S."/>
            <person name="Calhoun S."/>
            <person name="Haridas S."/>
            <person name="Kuo A."/>
            <person name="Mondo S."/>
            <person name="Pangilinan J."/>
            <person name="Riley R."/>
            <person name="LaButti K."/>
            <person name="Andreopoulos B."/>
            <person name="Lipzen A."/>
            <person name="Chen C."/>
            <person name="Yan M."/>
            <person name="Daum C."/>
            <person name="Ng V."/>
            <person name="Clum A."/>
            <person name="Steindorff A."/>
            <person name="Ohm R.A."/>
            <person name="Martin F."/>
            <person name="Silar P."/>
            <person name="Natvig D.O."/>
            <person name="Lalanne C."/>
            <person name="Gautier V."/>
            <person name="Ament-Velasquez S.L."/>
            <person name="Kruys A."/>
            <person name="Hutchinson M.I."/>
            <person name="Powell A.J."/>
            <person name="Barry K."/>
            <person name="Miller A.N."/>
            <person name="Grigoriev I.V."/>
            <person name="Debuchy R."/>
            <person name="Gladieux P."/>
            <person name="Hiltunen Thoren M."/>
            <person name="Johannesson H."/>
        </authorList>
    </citation>
    <scope>NUCLEOTIDE SEQUENCE</scope>
    <source>
        <strain evidence="4">CBS 990.96</strain>
    </source>
</reference>
<dbReference type="Gene3D" id="3.40.50.720">
    <property type="entry name" value="NAD(P)-binding Rossmann-like Domain"/>
    <property type="match status" value="1"/>
</dbReference>
<keyword evidence="5" id="KW-1185">Reference proteome</keyword>
<dbReference type="Proteomes" id="UP001301958">
    <property type="component" value="Unassembled WGS sequence"/>
</dbReference>
<protein>
    <submittedName>
        <fullName evidence="4">Negative transcriptional regulator</fullName>
    </submittedName>
</protein>
<dbReference type="InterPro" id="IPR036291">
    <property type="entry name" value="NAD(P)-bd_dom_sf"/>
</dbReference>
<evidence type="ECO:0000259" key="3">
    <source>
        <dbReference type="Pfam" id="PF05368"/>
    </source>
</evidence>
<accession>A0AAN7BS24</accession>
<dbReference type="SUPFAM" id="SSF51735">
    <property type="entry name" value="NAD(P)-binding Rossmann-fold domains"/>
    <property type="match status" value="1"/>
</dbReference>
<dbReference type="GO" id="GO:0005634">
    <property type="term" value="C:nucleus"/>
    <property type="evidence" value="ECO:0007669"/>
    <property type="project" value="TreeGrafter"/>
</dbReference>
<gene>
    <name evidence="4" type="ORF">QBC38DRAFT_414173</name>
</gene>
<dbReference type="InterPro" id="IPR051164">
    <property type="entry name" value="NmrA-like_oxidored"/>
</dbReference>
<evidence type="ECO:0000256" key="1">
    <source>
        <dbReference type="ARBA" id="ARBA00006328"/>
    </source>
</evidence>
<evidence type="ECO:0000256" key="2">
    <source>
        <dbReference type="ARBA" id="ARBA00022857"/>
    </source>
</evidence>
<dbReference type="CDD" id="cd05251">
    <property type="entry name" value="NmrA_like_SDR_a"/>
    <property type="match status" value="1"/>
</dbReference>
<proteinExistence type="inferred from homology"/>
<keyword evidence="2" id="KW-0521">NADP</keyword>
<sequence>MSKSLLITGATGKQGGAVIDALLNSDASGNNFTILAVTRNTSSASSKRLASRSQNIRLVEGNLDDVPALFEAAKSANNGQPIWGVFSVQVSLGPGVTVEGEIKQGTALIDGAIEAGVTHFVYSSVERGGDSVSWDNPTPIPHFQSKQRIEQHLRTVTAAGEPGTSMGWTVLRPVAFMDNLAPGFPTKVFMAALRNWLGDNKKKLQWVATQDIGVFAAKVFEDPQKWNRKAVGLAGDELTVEELCKAFAKATGNPAPITFWFFGSALTYAVKEMGLMIGWFASDGYKADIETRRKDYPGMLTMEQWLEKKSGWAANRQ</sequence>
<comment type="similarity">
    <text evidence="1">Belongs to the NmrA-type oxidoreductase family.</text>
</comment>
<dbReference type="FunFam" id="3.40.50.720:FF:000528">
    <property type="entry name" value="Nucleoside-diphosphate-sugar epimerase family protein"/>
    <property type="match status" value="1"/>
</dbReference>
<evidence type="ECO:0000313" key="5">
    <source>
        <dbReference type="Proteomes" id="UP001301958"/>
    </source>
</evidence>
<dbReference type="PANTHER" id="PTHR42748">
    <property type="entry name" value="NITROGEN METABOLITE REPRESSION PROTEIN NMRA FAMILY MEMBER"/>
    <property type="match status" value="1"/>
</dbReference>
<dbReference type="PANTHER" id="PTHR42748:SF25">
    <property type="entry name" value="NMRA FAMILY PROTEIN"/>
    <property type="match status" value="1"/>
</dbReference>
<dbReference type="EMBL" id="MU865316">
    <property type="protein sequence ID" value="KAK4228651.1"/>
    <property type="molecule type" value="Genomic_DNA"/>
</dbReference>
<organism evidence="4 5">
    <name type="scientific">Podospora fimiseda</name>
    <dbReference type="NCBI Taxonomy" id="252190"/>
    <lineage>
        <taxon>Eukaryota</taxon>
        <taxon>Fungi</taxon>
        <taxon>Dikarya</taxon>
        <taxon>Ascomycota</taxon>
        <taxon>Pezizomycotina</taxon>
        <taxon>Sordariomycetes</taxon>
        <taxon>Sordariomycetidae</taxon>
        <taxon>Sordariales</taxon>
        <taxon>Podosporaceae</taxon>
        <taxon>Podospora</taxon>
    </lineage>
</organism>
<evidence type="ECO:0000313" key="4">
    <source>
        <dbReference type="EMBL" id="KAK4228651.1"/>
    </source>
</evidence>
<name>A0AAN7BS24_9PEZI</name>
<dbReference type="Gene3D" id="3.90.25.10">
    <property type="entry name" value="UDP-galactose 4-epimerase, domain 1"/>
    <property type="match status" value="1"/>
</dbReference>
<dbReference type="InterPro" id="IPR008030">
    <property type="entry name" value="NmrA-like"/>
</dbReference>
<feature type="domain" description="NmrA-like" evidence="3">
    <location>
        <begin position="2"/>
        <end position="292"/>
    </location>
</feature>
<dbReference type="Pfam" id="PF05368">
    <property type="entry name" value="NmrA"/>
    <property type="match status" value="1"/>
</dbReference>
<comment type="caution">
    <text evidence="4">The sequence shown here is derived from an EMBL/GenBank/DDBJ whole genome shotgun (WGS) entry which is preliminary data.</text>
</comment>